<sequence>MPKGFDSTSPPLHYVLFVTSTRRIWIMLYVAACTLTISGSELFLRLCWMNLYYSPSKFGYGKICYISSTVSYMRSAGIVGWVKANVNASVSLANGNAALGGVFRDENGTWIYGFACDIGQCYALLANLNHVADRVAALGRSSPRDGLSLASPLVELLMLVEEEKECSTGERVLSQDWCTAANVAYFNLQSDPGG</sequence>
<evidence type="ECO:0000256" key="1">
    <source>
        <dbReference type="SAM" id="Phobius"/>
    </source>
</evidence>
<keyword evidence="1" id="KW-1133">Transmembrane helix</keyword>
<dbReference type="EMBL" id="JBBPBN010000308">
    <property type="protein sequence ID" value="KAK8489530.1"/>
    <property type="molecule type" value="Genomic_DNA"/>
</dbReference>
<keyword evidence="3" id="KW-1185">Reference proteome</keyword>
<organism evidence="2 3">
    <name type="scientific">Hibiscus sabdariffa</name>
    <name type="common">roselle</name>
    <dbReference type="NCBI Taxonomy" id="183260"/>
    <lineage>
        <taxon>Eukaryota</taxon>
        <taxon>Viridiplantae</taxon>
        <taxon>Streptophyta</taxon>
        <taxon>Embryophyta</taxon>
        <taxon>Tracheophyta</taxon>
        <taxon>Spermatophyta</taxon>
        <taxon>Magnoliopsida</taxon>
        <taxon>eudicotyledons</taxon>
        <taxon>Gunneridae</taxon>
        <taxon>Pentapetalae</taxon>
        <taxon>rosids</taxon>
        <taxon>malvids</taxon>
        <taxon>Malvales</taxon>
        <taxon>Malvaceae</taxon>
        <taxon>Malvoideae</taxon>
        <taxon>Hibiscus</taxon>
    </lineage>
</organism>
<dbReference type="Proteomes" id="UP001396334">
    <property type="component" value="Unassembled WGS sequence"/>
</dbReference>
<protein>
    <submittedName>
        <fullName evidence="2">Uncharacterized protein</fullName>
    </submittedName>
</protein>
<keyword evidence="1" id="KW-0812">Transmembrane</keyword>
<reference evidence="2 3" key="1">
    <citation type="journal article" date="2024" name="G3 (Bethesda)">
        <title>Genome assembly of Hibiscus sabdariffa L. provides insights into metabolisms of medicinal natural products.</title>
        <authorList>
            <person name="Kim T."/>
        </authorList>
    </citation>
    <scope>NUCLEOTIDE SEQUENCE [LARGE SCALE GENOMIC DNA]</scope>
    <source>
        <strain evidence="2">TK-2024</strain>
        <tissue evidence="2">Old leaves</tissue>
    </source>
</reference>
<evidence type="ECO:0000313" key="2">
    <source>
        <dbReference type="EMBL" id="KAK8489530.1"/>
    </source>
</evidence>
<accession>A0ABR2A8X0</accession>
<gene>
    <name evidence="2" type="ORF">V6N11_066318</name>
</gene>
<feature type="transmembrane region" description="Helical" evidence="1">
    <location>
        <begin position="24"/>
        <end position="44"/>
    </location>
</feature>
<evidence type="ECO:0000313" key="3">
    <source>
        <dbReference type="Proteomes" id="UP001396334"/>
    </source>
</evidence>
<proteinExistence type="predicted"/>
<name>A0ABR2A8X0_9ROSI</name>
<comment type="caution">
    <text evidence="2">The sequence shown here is derived from an EMBL/GenBank/DDBJ whole genome shotgun (WGS) entry which is preliminary data.</text>
</comment>
<keyword evidence="1" id="KW-0472">Membrane</keyword>